<evidence type="ECO:0000256" key="5">
    <source>
        <dbReference type="SAM" id="MobiDB-lite"/>
    </source>
</evidence>
<feature type="signal peptide" evidence="6">
    <location>
        <begin position="1"/>
        <end position="15"/>
    </location>
</feature>
<gene>
    <name evidence="7" type="ORF">MSPICULIGERA_LOCUS14018</name>
</gene>
<dbReference type="Pfam" id="PF01060">
    <property type="entry name" value="TTR-52"/>
    <property type="match status" value="1"/>
</dbReference>
<evidence type="ECO:0000256" key="6">
    <source>
        <dbReference type="SAM" id="SignalP"/>
    </source>
</evidence>
<feature type="non-terminal residue" evidence="7">
    <location>
        <position position="185"/>
    </location>
</feature>
<evidence type="ECO:0000313" key="7">
    <source>
        <dbReference type="EMBL" id="CAJ0575711.1"/>
    </source>
</evidence>
<evidence type="ECO:0000256" key="4">
    <source>
        <dbReference type="ARBA" id="ARBA00022729"/>
    </source>
</evidence>
<keyword evidence="8" id="KW-1185">Reference proteome</keyword>
<dbReference type="InterPro" id="IPR001534">
    <property type="entry name" value="Transthyretin-like"/>
</dbReference>
<evidence type="ECO:0008006" key="9">
    <source>
        <dbReference type="Google" id="ProtNLM"/>
    </source>
</evidence>
<feature type="region of interest" description="Disordered" evidence="5">
    <location>
        <begin position="156"/>
        <end position="185"/>
    </location>
</feature>
<dbReference type="PANTHER" id="PTHR21700:SF15">
    <property type="entry name" value="TRANSTHYRETIN-LIKE FAMILY PROTEIN"/>
    <property type="match status" value="1"/>
</dbReference>
<comment type="subcellular location">
    <subcellularLocation>
        <location evidence="1">Secreted</location>
    </subcellularLocation>
</comment>
<evidence type="ECO:0000313" key="8">
    <source>
        <dbReference type="Proteomes" id="UP001177023"/>
    </source>
</evidence>
<accession>A0AA36CUU4</accession>
<comment type="caution">
    <text evidence="7">The sequence shown here is derived from an EMBL/GenBank/DDBJ whole genome shotgun (WGS) entry which is preliminary data.</text>
</comment>
<feature type="compositionally biased region" description="Polar residues" evidence="5">
    <location>
        <begin position="174"/>
        <end position="185"/>
    </location>
</feature>
<organism evidence="7 8">
    <name type="scientific">Mesorhabditis spiculigera</name>
    <dbReference type="NCBI Taxonomy" id="96644"/>
    <lineage>
        <taxon>Eukaryota</taxon>
        <taxon>Metazoa</taxon>
        <taxon>Ecdysozoa</taxon>
        <taxon>Nematoda</taxon>
        <taxon>Chromadorea</taxon>
        <taxon>Rhabditida</taxon>
        <taxon>Rhabditina</taxon>
        <taxon>Rhabditomorpha</taxon>
        <taxon>Rhabditoidea</taxon>
        <taxon>Rhabditidae</taxon>
        <taxon>Mesorhabditinae</taxon>
        <taxon>Mesorhabditis</taxon>
    </lineage>
</organism>
<dbReference type="Gene3D" id="2.60.40.3330">
    <property type="match status" value="1"/>
</dbReference>
<dbReference type="AlphaFoldDB" id="A0AA36CUU4"/>
<dbReference type="InterPro" id="IPR038479">
    <property type="entry name" value="Transthyretin-like_sf"/>
</dbReference>
<dbReference type="Proteomes" id="UP001177023">
    <property type="component" value="Unassembled WGS sequence"/>
</dbReference>
<keyword evidence="4 6" id="KW-0732">Signal</keyword>
<sequence length="185" mass="20853">MFTIFAAGLLALVAARDDGIEIPSNVAIRAIGVRGQFMCGTKPLDGARVRLYRVAQFGKDNLHEILDEKFSLADGKFKVEGSTKGYPRNETELYPWISVHHQCEQDMKSLKQGYRRFNMRIPDSYVHYGERSHNAYDFGTLNLEPGTHGEYIDKHYIPNPNAKPYGDKKPAPGQQGNAGYNPYNN</sequence>
<dbReference type="PANTHER" id="PTHR21700">
    <property type="entry name" value="TRANSTHYRETIN-LIKE FAMILY PROTEIN-RELATED"/>
    <property type="match status" value="1"/>
</dbReference>
<keyword evidence="3" id="KW-0964">Secreted</keyword>
<dbReference type="GO" id="GO:0009986">
    <property type="term" value="C:cell surface"/>
    <property type="evidence" value="ECO:0007669"/>
    <property type="project" value="InterPro"/>
</dbReference>
<evidence type="ECO:0000256" key="1">
    <source>
        <dbReference type="ARBA" id="ARBA00004613"/>
    </source>
</evidence>
<evidence type="ECO:0000256" key="3">
    <source>
        <dbReference type="ARBA" id="ARBA00022525"/>
    </source>
</evidence>
<reference evidence="7" key="1">
    <citation type="submission" date="2023-06" db="EMBL/GenBank/DDBJ databases">
        <authorList>
            <person name="Delattre M."/>
        </authorList>
    </citation>
    <scope>NUCLEOTIDE SEQUENCE</scope>
    <source>
        <strain evidence="7">AF72</strain>
    </source>
</reference>
<comment type="similarity">
    <text evidence="2">Belongs to the nematode transthyretin-like family.</text>
</comment>
<name>A0AA36CUU4_9BILA</name>
<evidence type="ECO:0000256" key="2">
    <source>
        <dbReference type="ARBA" id="ARBA00010112"/>
    </source>
</evidence>
<proteinExistence type="inferred from homology"/>
<protein>
    <recommendedName>
        <fullName evidence="9">Transthyretin-like family protein</fullName>
    </recommendedName>
</protein>
<feature type="chain" id="PRO_5041454889" description="Transthyretin-like family protein" evidence="6">
    <location>
        <begin position="16"/>
        <end position="185"/>
    </location>
</feature>
<dbReference type="EMBL" id="CATQJA010002640">
    <property type="protein sequence ID" value="CAJ0575711.1"/>
    <property type="molecule type" value="Genomic_DNA"/>
</dbReference>
<dbReference type="GO" id="GO:0005576">
    <property type="term" value="C:extracellular region"/>
    <property type="evidence" value="ECO:0007669"/>
    <property type="project" value="UniProtKB-SubCell"/>
</dbReference>